<dbReference type="AlphaFoldDB" id="A0A9P6KNA3"/>
<evidence type="ECO:0000313" key="3">
    <source>
        <dbReference type="Proteomes" id="UP000756921"/>
    </source>
</evidence>
<comment type="caution">
    <text evidence="2">The sequence shown here is derived from an EMBL/GenBank/DDBJ whole genome shotgun (WGS) entry which is preliminary data.</text>
</comment>
<dbReference type="EMBL" id="WJXW01000010">
    <property type="protein sequence ID" value="KAF9732817.1"/>
    <property type="molecule type" value="Genomic_DNA"/>
</dbReference>
<dbReference type="Proteomes" id="UP000756921">
    <property type="component" value="Unassembled WGS sequence"/>
</dbReference>
<feature type="region of interest" description="Disordered" evidence="1">
    <location>
        <begin position="35"/>
        <end position="54"/>
    </location>
</feature>
<protein>
    <submittedName>
        <fullName evidence="2">Uncharacterized protein</fullName>
    </submittedName>
</protein>
<dbReference type="OrthoDB" id="10422054at2759"/>
<name>A0A9P6KNA3_9PLEO</name>
<proteinExistence type="predicted"/>
<organism evidence="2 3">
    <name type="scientific">Paraphaeosphaeria minitans</name>
    <dbReference type="NCBI Taxonomy" id="565426"/>
    <lineage>
        <taxon>Eukaryota</taxon>
        <taxon>Fungi</taxon>
        <taxon>Dikarya</taxon>
        <taxon>Ascomycota</taxon>
        <taxon>Pezizomycotina</taxon>
        <taxon>Dothideomycetes</taxon>
        <taxon>Pleosporomycetidae</taxon>
        <taxon>Pleosporales</taxon>
        <taxon>Massarineae</taxon>
        <taxon>Didymosphaeriaceae</taxon>
        <taxon>Paraphaeosphaeria</taxon>
    </lineage>
</organism>
<sequence length="152" mass="17210">MAPSRTQKPTAANVLKARQLQRVYAINTAFRDDGYSIGQSKGSTEPFPDFSDSADSVRSQGTAYCTCMLHCQHTICSVTRYKRLKRGDAVPSCPNPRTCRELLRSRHGLRPLHLVRAPNHFPASFPPWLLYAPRRASCRWPRPCNAQKIKKL</sequence>
<accession>A0A9P6KNA3</accession>
<gene>
    <name evidence="2" type="ORF">PMIN01_09675</name>
</gene>
<reference evidence="2" key="1">
    <citation type="journal article" date="2020" name="Mol. Plant Microbe Interact.">
        <title>Genome Sequence of the Biocontrol Agent Coniothyrium minitans strain Conio (IMI 134523).</title>
        <authorList>
            <person name="Patel D."/>
            <person name="Shittu T.A."/>
            <person name="Baroncelli R."/>
            <person name="Muthumeenakshi S."/>
            <person name="Osborne T.H."/>
            <person name="Janganan T.K."/>
            <person name="Sreenivasaprasad S."/>
        </authorList>
    </citation>
    <scope>NUCLEOTIDE SEQUENCE</scope>
    <source>
        <strain evidence="2">Conio</strain>
    </source>
</reference>
<keyword evidence="3" id="KW-1185">Reference proteome</keyword>
<evidence type="ECO:0000313" key="2">
    <source>
        <dbReference type="EMBL" id="KAF9732817.1"/>
    </source>
</evidence>
<evidence type="ECO:0000256" key="1">
    <source>
        <dbReference type="SAM" id="MobiDB-lite"/>
    </source>
</evidence>